<organism evidence="1">
    <name type="scientific">freshwater metagenome</name>
    <dbReference type="NCBI Taxonomy" id="449393"/>
    <lineage>
        <taxon>unclassified sequences</taxon>
        <taxon>metagenomes</taxon>
        <taxon>ecological metagenomes</taxon>
    </lineage>
</organism>
<dbReference type="PANTHER" id="PTHR11941:SF54">
    <property type="entry name" value="ENOYL-COA HYDRATASE, MITOCHONDRIAL"/>
    <property type="match status" value="1"/>
</dbReference>
<dbReference type="InterPro" id="IPR029045">
    <property type="entry name" value="ClpP/crotonase-like_dom_sf"/>
</dbReference>
<dbReference type="AlphaFoldDB" id="A0A6J7GJV2"/>
<dbReference type="SUPFAM" id="SSF52096">
    <property type="entry name" value="ClpP/crotonase"/>
    <property type="match status" value="1"/>
</dbReference>
<dbReference type="Pfam" id="PF00378">
    <property type="entry name" value="ECH_1"/>
    <property type="match status" value="1"/>
</dbReference>
<gene>
    <name evidence="1" type="ORF">UFOPK3610_00323</name>
</gene>
<dbReference type="EMBL" id="CAFBMR010000006">
    <property type="protein sequence ID" value="CAB4904433.1"/>
    <property type="molecule type" value="Genomic_DNA"/>
</dbReference>
<reference evidence="1" key="1">
    <citation type="submission" date="2020-05" db="EMBL/GenBank/DDBJ databases">
        <authorList>
            <person name="Chiriac C."/>
            <person name="Salcher M."/>
            <person name="Ghai R."/>
            <person name="Kavagutti S V."/>
        </authorList>
    </citation>
    <scope>NUCLEOTIDE SEQUENCE</scope>
</reference>
<dbReference type="InterPro" id="IPR001753">
    <property type="entry name" value="Enoyl-CoA_hydra/iso"/>
</dbReference>
<name>A0A6J7GJV2_9ZZZZ</name>
<dbReference type="Gene3D" id="3.90.226.10">
    <property type="entry name" value="2-enoyl-CoA Hydratase, Chain A, domain 1"/>
    <property type="match status" value="1"/>
</dbReference>
<evidence type="ECO:0000313" key="1">
    <source>
        <dbReference type="EMBL" id="CAB4904433.1"/>
    </source>
</evidence>
<dbReference type="GO" id="GO:0006635">
    <property type="term" value="P:fatty acid beta-oxidation"/>
    <property type="evidence" value="ECO:0007669"/>
    <property type="project" value="TreeGrafter"/>
</dbReference>
<proteinExistence type="predicted"/>
<dbReference type="GO" id="GO:0003824">
    <property type="term" value="F:catalytic activity"/>
    <property type="evidence" value="ECO:0007669"/>
    <property type="project" value="UniProtKB-ARBA"/>
</dbReference>
<protein>
    <submittedName>
        <fullName evidence="1">Unannotated protein</fullName>
    </submittedName>
</protein>
<dbReference type="PANTHER" id="PTHR11941">
    <property type="entry name" value="ENOYL-COA HYDRATASE-RELATED"/>
    <property type="match status" value="1"/>
</dbReference>
<accession>A0A6J7GJV2</accession>
<sequence>MNATTDDGPRLLMSIDGGVATFTLNRPRRLNAMDHGPGSLQRELVDALSAADDNPDVRCSIVTGAGRAFCSGGEVGAINTLTTSRDWYWFLRHEDEDNERIRQLRKPTIGAVNGLCLGAGLIMAAHFDILVASDRATMGFIETRFGGTGVDVIAYHVGAQWAKFMAMSGELLTAQQAKDIGLIVAVIPHARFAAKVADLGRRVAAMPVQAVEMNRRVVNGAMTNMGWGSQKDLALALNAVTNGDARDMAASDGRLFSDLMREGWSSFKEARDAPFREPWLEQNATAPSE</sequence>
<dbReference type="CDD" id="cd06558">
    <property type="entry name" value="crotonase-like"/>
    <property type="match status" value="1"/>
</dbReference>